<comment type="caution">
    <text evidence="6">The sequence shown here is derived from an EMBL/GenBank/DDBJ whole genome shotgun (WGS) entry which is preliminary data.</text>
</comment>
<feature type="region of interest" description="Disordered" evidence="4">
    <location>
        <begin position="474"/>
        <end position="494"/>
    </location>
</feature>
<proteinExistence type="inferred from homology"/>
<gene>
    <name evidence="6" type="ORF">J2T07_000466</name>
</gene>
<evidence type="ECO:0000256" key="2">
    <source>
        <dbReference type="ARBA" id="ARBA00022801"/>
    </source>
</evidence>
<dbReference type="Pfam" id="PF02922">
    <property type="entry name" value="CBM_48"/>
    <property type="match status" value="1"/>
</dbReference>
<feature type="compositionally biased region" description="Basic and acidic residues" evidence="4">
    <location>
        <begin position="474"/>
        <end position="484"/>
    </location>
</feature>
<evidence type="ECO:0000256" key="1">
    <source>
        <dbReference type="ARBA" id="ARBA00008061"/>
    </source>
</evidence>
<evidence type="ECO:0000256" key="4">
    <source>
        <dbReference type="SAM" id="MobiDB-lite"/>
    </source>
</evidence>
<dbReference type="SMART" id="SM00642">
    <property type="entry name" value="Aamy"/>
    <property type="match status" value="1"/>
</dbReference>
<dbReference type="Gene3D" id="2.60.40.1180">
    <property type="entry name" value="Golgi alpha-mannosidase II"/>
    <property type="match status" value="1"/>
</dbReference>
<keyword evidence="3 6" id="KW-0326">Glycosidase</keyword>
<dbReference type="InterPro" id="IPR004193">
    <property type="entry name" value="Glyco_hydro_13_N"/>
</dbReference>
<accession>A0ABT9SWE7</accession>
<dbReference type="InterPro" id="IPR017853">
    <property type="entry name" value="GH"/>
</dbReference>
<dbReference type="PANTHER" id="PTHR43002">
    <property type="entry name" value="GLYCOGEN DEBRANCHING ENZYME"/>
    <property type="match status" value="1"/>
</dbReference>
<organism evidence="6 7">
    <name type="scientific">Luteibacter jiangsuensis</name>
    <dbReference type="NCBI Taxonomy" id="637577"/>
    <lineage>
        <taxon>Bacteria</taxon>
        <taxon>Pseudomonadati</taxon>
        <taxon>Pseudomonadota</taxon>
        <taxon>Gammaproteobacteria</taxon>
        <taxon>Lysobacterales</taxon>
        <taxon>Rhodanobacteraceae</taxon>
        <taxon>Luteibacter</taxon>
    </lineage>
</organism>
<dbReference type="Proteomes" id="UP001237737">
    <property type="component" value="Unassembled WGS sequence"/>
</dbReference>
<dbReference type="GO" id="GO:0016798">
    <property type="term" value="F:hydrolase activity, acting on glycosyl bonds"/>
    <property type="evidence" value="ECO:0007669"/>
    <property type="project" value="UniProtKB-KW"/>
</dbReference>
<dbReference type="EC" id="3.2.1.-" evidence="6"/>
<feature type="domain" description="Glycosyl hydrolase family 13 catalytic" evidence="5">
    <location>
        <begin position="195"/>
        <end position="563"/>
    </location>
</feature>
<dbReference type="CDD" id="cd11326">
    <property type="entry name" value="AmyAc_Glg_debranch"/>
    <property type="match status" value="1"/>
</dbReference>
<protein>
    <submittedName>
        <fullName evidence="6">Glycogen operon protein</fullName>
        <ecNumber evidence="6">3.2.1.-</ecNumber>
    </submittedName>
</protein>
<dbReference type="SUPFAM" id="SSF51445">
    <property type="entry name" value="(Trans)glycosidases"/>
    <property type="match status" value="1"/>
</dbReference>
<dbReference type="InterPro" id="IPR011837">
    <property type="entry name" value="Glycogen_debranch_GlgX"/>
</dbReference>
<dbReference type="SUPFAM" id="SSF81296">
    <property type="entry name" value="E set domains"/>
    <property type="match status" value="1"/>
</dbReference>
<evidence type="ECO:0000313" key="6">
    <source>
        <dbReference type="EMBL" id="MDQ0008307.1"/>
    </source>
</evidence>
<dbReference type="Gene3D" id="3.20.20.80">
    <property type="entry name" value="Glycosidases"/>
    <property type="match status" value="1"/>
</dbReference>
<dbReference type="InterPro" id="IPR014756">
    <property type="entry name" value="Ig_E-set"/>
</dbReference>
<dbReference type="InterPro" id="IPR044505">
    <property type="entry name" value="GlgX_Isoamylase_N_E_set"/>
</dbReference>
<comment type="similarity">
    <text evidence="1">Belongs to the glycosyl hydrolase 13 family.</text>
</comment>
<dbReference type="NCBIfam" id="TIGR02100">
    <property type="entry name" value="glgX_debranch"/>
    <property type="match status" value="1"/>
</dbReference>
<reference evidence="6 7" key="1">
    <citation type="submission" date="2023-07" db="EMBL/GenBank/DDBJ databases">
        <title>Sorghum-associated microbial communities from plants grown in Nebraska, USA.</title>
        <authorList>
            <person name="Schachtman D."/>
        </authorList>
    </citation>
    <scope>NUCLEOTIDE SEQUENCE [LARGE SCALE GENOMIC DNA]</scope>
    <source>
        <strain evidence="6 7">CC60</strain>
    </source>
</reference>
<dbReference type="EMBL" id="JAUSSK010000001">
    <property type="protein sequence ID" value="MDQ0008307.1"/>
    <property type="molecule type" value="Genomic_DNA"/>
</dbReference>
<dbReference type="InterPro" id="IPR013780">
    <property type="entry name" value="Glyco_hydro_b"/>
</dbReference>
<dbReference type="CDD" id="cd02856">
    <property type="entry name" value="E_set_GDE_Isoamylase_N"/>
    <property type="match status" value="1"/>
</dbReference>
<dbReference type="InterPro" id="IPR006047">
    <property type="entry name" value="GH13_cat_dom"/>
</dbReference>
<evidence type="ECO:0000313" key="7">
    <source>
        <dbReference type="Proteomes" id="UP001237737"/>
    </source>
</evidence>
<dbReference type="RefSeq" id="WP_306846959.1">
    <property type="nucleotide sequence ID" value="NZ_JAUSSK010000001.1"/>
</dbReference>
<sequence length="717" mass="78569">MSIPFVLADGSAHALGAHWDGYGVNIAVRSRHAVRVDWCLFDEQGEREIARLPLPARDGDVWHGYLKGAGPGLVYGLRVHGPYAPREGHRFNPDKLLIDPYTRALRGRLQWCAAVFGYADGSPDDPAAADRVDSAPFVPKCVVTPALPSLSLRPARPRIPWTDTVIYEVHVKGCSMRHPGVPAPIRGTVAALAEPALVRYWRDLGITTLELMPMAAFLDEAHLVRHGLTDYWGYNPIAPLAVHAPYLASGSPMELAATVDRLHEAGLEVIVDIVLNHTAETGAYGPTLCLRGLDNATYYRLEPGHPERYVDDAGCGNTLDPAQPAVIAWFHATLRYWACEIGVDGFRFDLATLLGRSPAGAFDRNAPLWRTIAADPDLRDLKLIAEPWDPGSGDGALGAFPEPIREWNDRYRDDVRRFWRGDRGARGSLATRFAGSSDIFGRAVRGPSLGIGFITCHDGFTLADLTAYARKHNEGNAQDNRDGSDTNWSANGGVEGDTDDTALLLRRRRRRCAMLGTLLLSRGVPMLLGGDELSRTQRGNNNAFCHDNELSWLDWTAQGDPLRDLRSFVTQALRLRRELRFPCEDAFYSGAPISTSHDDKDIRWLEPDGTEVNVHGWDDPTRQALGVLVAWVGAARDDPQRMFLAFNPCDMALSFRLPAPHGVQHWTVVLDADAVAVRGDAHDMPCGTVLVPAGGLMAWVSTMTPLDPGQDAPPATA</sequence>
<name>A0ABT9SWE7_9GAMM</name>
<dbReference type="Gene3D" id="2.60.40.10">
    <property type="entry name" value="Immunoglobulins"/>
    <property type="match status" value="1"/>
</dbReference>
<evidence type="ECO:0000259" key="5">
    <source>
        <dbReference type="SMART" id="SM00642"/>
    </source>
</evidence>
<evidence type="ECO:0000256" key="3">
    <source>
        <dbReference type="ARBA" id="ARBA00023295"/>
    </source>
</evidence>
<dbReference type="InterPro" id="IPR013783">
    <property type="entry name" value="Ig-like_fold"/>
</dbReference>
<keyword evidence="7" id="KW-1185">Reference proteome</keyword>
<dbReference type="SUPFAM" id="SSF51011">
    <property type="entry name" value="Glycosyl hydrolase domain"/>
    <property type="match status" value="1"/>
</dbReference>
<keyword evidence="2 6" id="KW-0378">Hydrolase</keyword>